<dbReference type="InterPro" id="IPR027417">
    <property type="entry name" value="P-loop_NTPase"/>
</dbReference>
<name>A0A9P5AEC1_9HYPO</name>
<dbReference type="Proteomes" id="UP000730481">
    <property type="component" value="Unassembled WGS sequence"/>
</dbReference>
<feature type="domain" description="NadR/Ttd14 AAA" evidence="1">
    <location>
        <begin position="51"/>
        <end position="229"/>
    </location>
</feature>
<dbReference type="Pfam" id="PF13521">
    <property type="entry name" value="AAA_28"/>
    <property type="match status" value="1"/>
</dbReference>
<dbReference type="Gene3D" id="3.40.50.300">
    <property type="entry name" value="P-loop containing nucleotide triphosphate hydrolases"/>
    <property type="match status" value="1"/>
</dbReference>
<evidence type="ECO:0000259" key="1">
    <source>
        <dbReference type="Pfam" id="PF13521"/>
    </source>
</evidence>
<dbReference type="InterPro" id="IPR038727">
    <property type="entry name" value="NadR/Ttd14_AAA_dom"/>
</dbReference>
<reference evidence="2" key="2">
    <citation type="submission" date="2020-02" db="EMBL/GenBank/DDBJ databases">
        <title>Identification and distribution of gene clusters putatively required for synthesis of sphingolipid metabolism inhibitors in phylogenetically diverse species of the filamentous fungus Fusarium.</title>
        <authorList>
            <person name="Kim H.-S."/>
            <person name="Busman M."/>
            <person name="Brown D.W."/>
            <person name="Divon H."/>
            <person name="Uhlig S."/>
            <person name="Proctor R.H."/>
        </authorList>
    </citation>
    <scope>NUCLEOTIDE SEQUENCE</scope>
    <source>
        <strain evidence="2">NRRL 25174</strain>
    </source>
</reference>
<accession>A0A9P5AEC1</accession>
<gene>
    <name evidence="2" type="ORF">FBEOM_8864</name>
</gene>
<proteinExistence type="predicted"/>
<evidence type="ECO:0000313" key="3">
    <source>
        <dbReference type="Proteomes" id="UP000730481"/>
    </source>
</evidence>
<keyword evidence="3" id="KW-1185">Reference proteome</keyword>
<evidence type="ECO:0000313" key="2">
    <source>
        <dbReference type="EMBL" id="KAF4337275.1"/>
    </source>
</evidence>
<dbReference type="AlphaFoldDB" id="A0A9P5AEC1"/>
<dbReference type="SUPFAM" id="SSF52540">
    <property type="entry name" value="P-loop containing nucleoside triphosphate hydrolases"/>
    <property type="match status" value="1"/>
</dbReference>
<protein>
    <submittedName>
        <fullName evidence="2">P-loop containing protein</fullName>
    </submittedName>
</protein>
<comment type="caution">
    <text evidence="2">The sequence shown here is derived from an EMBL/GenBank/DDBJ whole genome shotgun (WGS) entry which is preliminary data.</text>
</comment>
<dbReference type="EMBL" id="PVQB02000430">
    <property type="protein sequence ID" value="KAF4337275.1"/>
    <property type="molecule type" value="Genomic_DNA"/>
</dbReference>
<dbReference type="OrthoDB" id="6118920at2759"/>
<reference evidence="2" key="1">
    <citation type="journal article" date="2017" name="Mycologia">
        <title>Fusarium algeriense, sp. nov., a novel toxigenic crown rot pathogen of durum wheat from Algeria is nested in the Fusarium burgessii species complex.</title>
        <authorList>
            <person name="Laraba I."/>
            <person name="Keddad A."/>
            <person name="Boureghda H."/>
            <person name="Abdallah N."/>
            <person name="Vaughan M.M."/>
            <person name="Proctor R.H."/>
            <person name="Busman M."/>
            <person name="O'Donnell K."/>
        </authorList>
    </citation>
    <scope>NUCLEOTIDE SEQUENCE</scope>
    <source>
        <strain evidence="2">NRRL 25174</strain>
    </source>
</reference>
<sequence>MKIADGNTQSLGVGVTQHAYPLTSSIEQRLRANNSDTYTNDMASRKYIPNIYIIGPQSTGKTTLVNKLRSDLEHPVADTLIVKPQIVSEVARTVLRKHKFSAKDIWTSTIRCLELQQLILEAQAVAEKEALNHSSWFVSDRSGLDCMAYAKRYAAADAIQELQKLPAWTEVKARMEKSLIVVCEAGTPCLADDGVRLMPTSEDDWMELFHEFCQLLDDTGLEYFVVPRTLLDLSERAELVHAKWNEKWQSVKHNQVDGP</sequence>
<organism evidence="2 3">
    <name type="scientific">Fusarium beomiforme</name>
    <dbReference type="NCBI Taxonomy" id="44412"/>
    <lineage>
        <taxon>Eukaryota</taxon>
        <taxon>Fungi</taxon>
        <taxon>Dikarya</taxon>
        <taxon>Ascomycota</taxon>
        <taxon>Pezizomycotina</taxon>
        <taxon>Sordariomycetes</taxon>
        <taxon>Hypocreomycetidae</taxon>
        <taxon>Hypocreales</taxon>
        <taxon>Nectriaceae</taxon>
        <taxon>Fusarium</taxon>
        <taxon>Fusarium burgessii species complex</taxon>
    </lineage>
</organism>